<dbReference type="EMBL" id="CP003630">
    <property type="protein sequence ID" value="AFZ18213.1"/>
    <property type="molecule type" value="Genomic_DNA"/>
</dbReference>
<feature type="domain" description="Amidase" evidence="1">
    <location>
        <begin position="25"/>
        <end position="444"/>
    </location>
</feature>
<dbReference type="STRING" id="1173027.Mic7113_2411"/>
<dbReference type="Pfam" id="PF01425">
    <property type="entry name" value="Amidase"/>
    <property type="match status" value="1"/>
</dbReference>
<dbReference type="eggNOG" id="COG0154">
    <property type="taxonomic scope" value="Bacteria"/>
</dbReference>
<dbReference type="NCBIfam" id="NF006631">
    <property type="entry name" value="PRK09201.1"/>
    <property type="match status" value="1"/>
</dbReference>
<dbReference type="KEGG" id="mic:Mic7113_2411"/>
<organism evidence="2 3">
    <name type="scientific">Allocoleopsis franciscana PCC 7113</name>
    <dbReference type="NCBI Taxonomy" id="1173027"/>
    <lineage>
        <taxon>Bacteria</taxon>
        <taxon>Bacillati</taxon>
        <taxon>Cyanobacteriota</taxon>
        <taxon>Cyanophyceae</taxon>
        <taxon>Coleofasciculales</taxon>
        <taxon>Coleofasciculaceae</taxon>
        <taxon>Allocoleopsis</taxon>
        <taxon>Allocoleopsis franciscana</taxon>
    </lineage>
</organism>
<dbReference type="SUPFAM" id="SSF75304">
    <property type="entry name" value="Amidase signature (AS) enzymes"/>
    <property type="match status" value="1"/>
</dbReference>
<dbReference type="InterPro" id="IPR023631">
    <property type="entry name" value="Amidase_dom"/>
</dbReference>
<keyword evidence="2" id="KW-0378">Hydrolase</keyword>
<evidence type="ECO:0000259" key="1">
    <source>
        <dbReference type="Pfam" id="PF01425"/>
    </source>
</evidence>
<dbReference type="RefSeq" id="WP_015182362.1">
    <property type="nucleotide sequence ID" value="NC_019738.1"/>
</dbReference>
<dbReference type="InterPro" id="IPR000120">
    <property type="entry name" value="Amidase"/>
</dbReference>
<dbReference type="InterPro" id="IPR014087">
    <property type="entry name" value="Carboxybiuret_hydro_AtzE"/>
</dbReference>
<evidence type="ECO:0000313" key="2">
    <source>
        <dbReference type="EMBL" id="AFZ18213.1"/>
    </source>
</evidence>
<keyword evidence="3" id="KW-1185">Reference proteome</keyword>
<dbReference type="PANTHER" id="PTHR11895">
    <property type="entry name" value="TRANSAMIDASE"/>
    <property type="match status" value="1"/>
</dbReference>
<proteinExistence type="predicted"/>
<dbReference type="Proteomes" id="UP000010471">
    <property type="component" value="Chromosome"/>
</dbReference>
<dbReference type="HOGENOM" id="CLU_009600_0_3_3"/>
<sequence length="461" mass="48655">MDLKQADAIATAISVRSGEISVQAVITAALERITANNEAFNCFTAVTTQTALAQAEKIDRTIAQNNNPGILAGVPFAVKNLYDIADLTTLAGAKINSENPSAKRDATAIARLQQAGAVLVGALNMDEYAYGFVTENYHYGATRNPHDPTRIAGGSSGGSAAAVAAGFVPLTLGTDTNGSIRVPASLCGILGFKPTYGRLSRSGVALFSSSFDHVGPFARSVRDIAATFDILQGADPSDPVCTTRPPELCLPQLNHGIEGLQIAVADGYFAQGAQPEALAAVAQVAQALQVTATVTIPEAHRARAAAYIITASEGANLHFANLRSRPQDFDPATCGRFLAGALIPSHWYVQAQRFRQWYRDCLREIFQHVDIILAPTTPCVAPPLGQEMMLINGEEVPIRAHLGMYTQPLSFIGLPVLSVPMQRPGALPLGVQIIAAPYNEALILRVAAVLEAQGIVSAPVP</sequence>
<dbReference type="OrthoDB" id="9811471at2"/>
<evidence type="ECO:0000313" key="3">
    <source>
        <dbReference type="Proteomes" id="UP000010471"/>
    </source>
</evidence>
<dbReference type="Gene3D" id="3.90.1300.10">
    <property type="entry name" value="Amidase signature (AS) domain"/>
    <property type="match status" value="1"/>
</dbReference>
<reference evidence="2 3" key="1">
    <citation type="submission" date="2012-06" db="EMBL/GenBank/DDBJ databases">
        <title>Finished chromosome of genome of Microcoleus sp. PCC 7113.</title>
        <authorList>
            <consortium name="US DOE Joint Genome Institute"/>
            <person name="Gugger M."/>
            <person name="Coursin T."/>
            <person name="Rippka R."/>
            <person name="Tandeau De Marsac N."/>
            <person name="Huntemann M."/>
            <person name="Wei C.-L."/>
            <person name="Han J."/>
            <person name="Detter J.C."/>
            <person name="Han C."/>
            <person name="Tapia R."/>
            <person name="Chen A."/>
            <person name="Kyrpides N."/>
            <person name="Mavromatis K."/>
            <person name="Markowitz V."/>
            <person name="Szeto E."/>
            <person name="Ivanova N."/>
            <person name="Pagani I."/>
            <person name="Pati A."/>
            <person name="Goodwin L."/>
            <person name="Nordberg H.P."/>
            <person name="Cantor M.N."/>
            <person name="Hua S.X."/>
            <person name="Woyke T."/>
            <person name="Kerfeld C.A."/>
        </authorList>
    </citation>
    <scope>NUCLEOTIDE SEQUENCE [LARGE SCALE GENOMIC DNA]</scope>
    <source>
        <strain evidence="2 3">PCC 7113</strain>
    </source>
</reference>
<dbReference type="AlphaFoldDB" id="K9WDB5"/>
<gene>
    <name evidence="2" type="ORF">Mic7113_2411</name>
</gene>
<dbReference type="InterPro" id="IPR036928">
    <property type="entry name" value="AS_sf"/>
</dbReference>
<dbReference type="PATRIC" id="fig|1173027.3.peg.2639"/>
<dbReference type="NCBIfam" id="TIGR02715">
    <property type="entry name" value="amido_AtzE"/>
    <property type="match status" value="1"/>
</dbReference>
<name>K9WDB5_9CYAN</name>
<protein>
    <submittedName>
        <fullName evidence="2">Amidohydrolase, AtzE family</fullName>
    </submittedName>
</protein>
<accession>K9WDB5</accession>
<dbReference type="PANTHER" id="PTHR11895:SF172">
    <property type="entry name" value="GLUTAMYL-TRNA(GLN) AMIDOTRANSFERASE"/>
    <property type="match status" value="1"/>
</dbReference>
<dbReference type="GO" id="GO:0016787">
    <property type="term" value="F:hydrolase activity"/>
    <property type="evidence" value="ECO:0007669"/>
    <property type="project" value="UniProtKB-KW"/>
</dbReference>